<reference evidence="3 4" key="1">
    <citation type="journal article" date="2016" name="Genome Biol. Evol.">
        <title>Divergent and convergent evolution of fungal pathogenicity.</title>
        <authorList>
            <person name="Shang Y."/>
            <person name="Xiao G."/>
            <person name="Zheng P."/>
            <person name="Cen K."/>
            <person name="Zhan S."/>
            <person name="Wang C."/>
        </authorList>
    </citation>
    <scope>NUCLEOTIDE SEQUENCE [LARGE SCALE GENOMIC DNA]</scope>
    <source>
        <strain evidence="3 4">RCEF 2490</strain>
    </source>
</reference>
<dbReference type="EMBL" id="AZGY01000008">
    <property type="protein sequence ID" value="KZZ95963.1"/>
    <property type="molecule type" value="Genomic_DNA"/>
</dbReference>
<keyword evidence="4" id="KW-1185">Reference proteome</keyword>
<organism evidence="3 4">
    <name type="scientific">Moelleriella libera RCEF 2490</name>
    <dbReference type="NCBI Taxonomy" id="1081109"/>
    <lineage>
        <taxon>Eukaryota</taxon>
        <taxon>Fungi</taxon>
        <taxon>Dikarya</taxon>
        <taxon>Ascomycota</taxon>
        <taxon>Pezizomycotina</taxon>
        <taxon>Sordariomycetes</taxon>
        <taxon>Hypocreomycetidae</taxon>
        <taxon>Hypocreales</taxon>
        <taxon>Clavicipitaceae</taxon>
        <taxon>Moelleriella</taxon>
    </lineage>
</organism>
<evidence type="ECO:0000256" key="1">
    <source>
        <dbReference type="SAM" id="MobiDB-lite"/>
    </source>
</evidence>
<dbReference type="Proteomes" id="UP000078544">
    <property type="component" value="Unassembled WGS sequence"/>
</dbReference>
<keyword evidence="2" id="KW-0732">Signal</keyword>
<protein>
    <recommendedName>
        <fullName evidence="5">Infection structure specific protein</fullName>
    </recommendedName>
</protein>
<evidence type="ECO:0000256" key="2">
    <source>
        <dbReference type="SAM" id="SignalP"/>
    </source>
</evidence>
<proteinExistence type="predicted"/>
<name>A0A162INE7_9HYPO</name>
<feature type="signal peptide" evidence="2">
    <location>
        <begin position="1"/>
        <end position="17"/>
    </location>
</feature>
<feature type="compositionally biased region" description="Low complexity" evidence="1">
    <location>
        <begin position="185"/>
        <end position="203"/>
    </location>
</feature>
<feature type="chain" id="PRO_5007835798" description="Infection structure specific protein" evidence="2">
    <location>
        <begin position="18"/>
        <end position="229"/>
    </location>
</feature>
<evidence type="ECO:0000313" key="3">
    <source>
        <dbReference type="EMBL" id="KZZ95963.1"/>
    </source>
</evidence>
<dbReference type="STRING" id="1081109.A0A162INE7"/>
<gene>
    <name evidence="3" type="ORF">AAL_04259</name>
</gene>
<evidence type="ECO:0000313" key="4">
    <source>
        <dbReference type="Proteomes" id="UP000078544"/>
    </source>
</evidence>
<evidence type="ECO:0008006" key="5">
    <source>
        <dbReference type="Google" id="ProtNLM"/>
    </source>
</evidence>
<sequence>MRFAVLVLAGSAAASTAQLDARQAGAGAAAPTDCVAAVKSALSAVPSAPSQLADKLERTGLRPNNCGEFSGLPKDVEAEYNGYRSSLLSWMNSYATSLAKCPGAQDKLREKLQNDSEVPASCFSNYPALQTFFPANPTGGSGAGQATATASTGGAKAASSTATGQAASTTVGTLATSARSGQAGLGSNSTSTSTRSGGLSTSTRVGLAARETGMAMAAVAVAGLAIAAL</sequence>
<feature type="region of interest" description="Disordered" evidence="1">
    <location>
        <begin position="177"/>
        <end position="203"/>
    </location>
</feature>
<accession>A0A162INE7</accession>
<dbReference type="AlphaFoldDB" id="A0A162INE7"/>
<comment type="caution">
    <text evidence="3">The sequence shown here is derived from an EMBL/GenBank/DDBJ whole genome shotgun (WGS) entry which is preliminary data.</text>
</comment>